<sequence>MPLGPSSNQHCRHIYSIISPPTQPPLPPPSPSPSPSLSLSPSPTPLLHHPCHHHHHHHYHTTTIAIATTTTTRPPLYLYHQSTLPQRGGEVNLILGGIDLDNSGSVVVREDKRLLTILFPDTCDGRGERAFTLKAETSKDLYDWKTALEHALSQAPSATFVMEYKGIIRNNVNDTIEGSFHQWRDKRPVKSMVVGRPILLALEDIDGGPSFLEKALRYLEKYGTNVEGILRQSADVEEIDRRVQEYELGKNEFAPDEDAHVVGDCVKHVLRELPSPPVPASYCTALLEAYSKNEFAPDEDAHVVGDCVKHVLRELPSPPVPASYCTALLEAYTEEMDGFAMTQKRRGGCVVDMEESVKGKEDVVFEDIGEVGGGGGERQLVERGIHDRGARGFVGQRSRGGGDDESVDVFGRRVLTLRN</sequence>
<feature type="compositionally biased region" description="Low complexity" evidence="1">
    <location>
        <begin position="35"/>
        <end position="48"/>
    </location>
</feature>
<dbReference type="SUPFAM" id="SSF50729">
    <property type="entry name" value="PH domain-like"/>
    <property type="match status" value="1"/>
</dbReference>
<feature type="compositionally biased region" description="Pro residues" evidence="1">
    <location>
        <begin position="21"/>
        <end position="34"/>
    </location>
</feature>
<protein>
    <recommendedName>
        <fullName evidence="2">Rho-GAP domain-containing protein</fullName>
    </recommendedName>
</protein>
<dbReference type="GO" id="GO:0007165">
    <property type="term" value="P:signal transduction"/>
    <property type="evidence" value="ECO:0007669"/>
    <property type="project" value="InterPro"/>
</dbReference>
<feature type="region of interest" description="Disordered" evidence="1">
    <location>
        <begin position="17"/>
        <end position="54"/>
    </location>
</feature>
<dbReference type="Gene3D" id="1.10.555.10">
    <property type="entry name" value="Rho GTPase activation protein"/>
    <property type="match status" value="2"/>
</dbReference>
<evidence type="ECO:0000313" key="4">
    <source>
        <dbReference type="Proteomes" id="UP000306102"/>
    </source>
</evidence>
<keyword evidence="4" id="KW-1185">Reference proteome</keyword>
<dbReference type="InterPro" id="IPR000198">
    <property type="entry name" value="RhoGAP_dom"/>
</dbReference>
<dbReference type="STRING" id="542762.A0A4V3WQS6"/>
<dbReference type="EMBL" id="SDRB02001392">
    <property type="protein sequence ID" value="THG21467.1"/>
    <property type="molecule type" value="Genomic_DNA"/>
</dbReference>
<proteinExistence type="predicted"/>
<evidence type="ECO:0000256" key="1">
    <source>
        <dbReference type="SAM" id="MobiDB-lite"/>
    </source>
</evidence>
<dbReference type="InterPro" id="IPR008936">
    <property type="entry name" value="Rho_GTPase_activation_prot"/>
</dbReference>
<evidence type="ECO:0000313" key="3">
    <source>
        <dbReference type="EMBL" id="THG21467.1"/>
    </source>
</evidence>
<dbReference type="PANTHER" id="PTHR46265:SF2">
    <property type="entry name" value="RHO GTPASE-ACTIVATING PROTEIN 7"/>
    <property type="match status" value="1"/>
</dbReference>
<organism evidence="3 4">
    <name type="scientific">Camellia sinensis var. sinensis</name>
    <name type="common">China tea</name>
    <dbReference type="NCBI Taxonomy" id="542762"/>
    <lineage>
        <taxon>Eukaryota</taxon>
        <taxon>Viridiplantae</taxon>
        <taxon>Streptophyta</taxon>
        <taxon>Embryophyta</taxon>
        <taxon>Tracheophyta</taxon>
        <taxon>Spermatophyta</taxon>
        <taxon>Magnoliopsida</taxon>
        <taxon>eudicotyledons</taxon>
        <taxon>Gunneridae</taxon>
        <taxon>Pentapetalae</taxon>
        <taxon>asterids</taxon>
        <taxon>Ericales</taxon>
        <taxon>Theaceae</taxon>
        <taxon>Camellia</taxon>
    </lineage>
</organism>
<dbReference type="InterPro" id="IPR052799">
    <property type="entry name" value="Rho_GAP_Regulators"/>
</dbReference>
<reference evidence="3 4" key="1">
    <citation type="journal article" date="2018" name="Proc. Natl. Acad. Sci. U.S.A.">
        <title>Draft genome sequence of Camellia sinensis var. sinensis provides insights into the evolution of the tea genome and tea quality.</title>
        <authorList>
            <person name="Wei C."/>
            <person name="Yang H."/>
            <person name="Wang S."/>
            <person name="Zhao J."/>
            <person name="Liu C."/>
            <person name="Gao L."/>
            <person name="Xia E."/>
            <person name="Lu Y."/>
            <person name="Tai Y."/>
            <person name="She G."/>
            <person name="Sun J."/>
            <person name="Cao H."/>
            <person name="Tong W."/>
            <person name="Gao Q."/>
            <person name="Li Y."/>
            <person name="Deng W."/>
            <person name="Jiang X."/>
            <person name="Wang W."/>
            <person name="Chen Q."/>
            <person name="Zhang S."/>
            <person name="Li H."/>
            <person name="Wu J."/>
            <person name="Wang P."/>
            <person name="Li P."/>
            <person name="Shi C."/>
            <person name="Zheng F."/>
            <person name="Jian J."/>
            <person name="Huang B."/>
            <person name="Shan D."/>
            <person name="Shi M."/>
            <person name="Fang C."/>
            <person name="Yue Y."/>
            <person name="Li F."/>
            <person name="Li D."/>
            <person name="Wei S."/>
            <person name="Han B."/>
            <person name="Jiang C."/>
            <person name="Yin Y."/>
            <person name="Xia T."/>
            <person name="Zhang Z."/>
            <person name="Bennetzen J.L."/>
            <person name="Zhao S."/>
            <person name="Wan X."/>
        </authorList>
    </citation>
    <scope>NUCLEOTIDE SEQUENCE [LARGE SCALE GENOMIC DNA]</scope>
    <source>
        <strain evidence="4">cv. Shuchazao</strain>
        <tissue evidence="3">Leaf</tissue>
    </source>
</reference>
<dbReference type="AlphaFoldDB" id="A0A4V3WQS6"/>
<dbReference type="CDD" id="cd00159">
    <property type="entry name" value="RhoGAP"/>
    <property type="match status" value="1"/>
</dbReference>
<evidence type="ECO:0000259" key="2">
    <source>
        <dbReference type="PROSITE" id="PS50238"/>
    </source>
</evidence>
<accession>A0A4V3WQS6</accession>
<dbReference type="PROSITE" id="PS50238">
    <property type="entry name" value="RHOGAP"/>
    <property type="match status" value="1"/>
</dbReference>
<dbReference type="Proteomes" id="UP000306102">
    <property type="component" value="Unassembled WGS sequence"/>
</dbReference>
<comment type="caution">
    <text evidence="3">The sequence shown here is derived from an EMBL/GenBank/DDBJ whole genome shotgun (WGS) entry which is preliminary data.</text>
</comment>
<feature type="domain" description="Rho-GAP" evidence="2">
    <location>
        <begin position="200"/>
        <end position="419"/>
    </location>
</feature>
<dbReference type="PANTHER" id="PTHR46265">
    <property type="entry name" value="RHO GTPASE-ACTIVATING PROTEIN 7"/>
    <property type="match status" value="1"/>
</dbReference>
<dbReference type="SUPFAM" id="SSF48350">
    <property type="entry name" value="GTPase activation domain, GAP"/>
    <property type="match status" value="1"/>
</dbReference>
<name>A0A4V3WQS6_CAMSN</name>
<dbReference type="Pfam" id="PF00620">
    <property type="entry name" value="RhoGAP"/>
    <property type="match status" value="1"/>
</dbReference>
<gene>
    <name evidence="3" type="ORF">TEA_001085</name>
</gene>